<dbReference type="PRINTS" id="PR00700">
    <property type="entry name" value="PRTYPHPHTASE"/>
</dbReference>
<feature type="domain" description="Tyrosine-protein phosphatase" evidence="2">
    <location>
        <begin position="137"/>
        <end position="367"/>
    </location>
</feature>
<evidence type="ECO:0000259" key="2">
    <source>
        <dbReference type="PROSITE" id="PS50055"/>
    </source>
</evidence>
<dbReference type="InterPro" id="IPR052782">
    <property type="entry name" value="Oocyte-zygote_transition_reg"/>
</dbReference>
<accession>A0A0N5BSL5</accession>
<dbReference type="SMART" id="SM00404">
    <property type="entry name" value="PTPc_motif"/>
    <property type="match status" value="1"/>
</dbReference>
<dbReference type="InterPro" id="IPR000242">
    <property type="entry name" value="PTP_cat"/>
</dbReference>
<name>A0A0N5BSL5_STREA</name>
<sequence length="402" mass="46402">MLNLFNFNNSSKKEEKKSIRRVTSANKPLDKKNQRNHPPSEKKTHNLQTSEKKHLSINDGGEKNSERKIRSKKEDFTEAKNKCSSARQEQMDKGTESLFNLFIDNLQPKTLNDLKIVYAGIKSHVFSEHTRIAFDNNMPLNKYKDIVCIDETRVILEPPGTNYYHANFVTQPGMKHNFICCQAPMNETIADFWRLCIQQNVSIIICLVNLIENGKQKCSQYWPTNEGETIKFKCFNVQYESTDYCDDAFFIRNLKVWTDGDGVAAVKIRQFQWKDWPDKCVPSDTTSIMRLIKRLKDIKKEETIVVHCSAGIGRTGTLVAAYILFSRISSKTDINIYDTVINIRRQRAGAVQTEIQYIYLHKVIIDYCLIINALNAPRMAIAIKFVEEYNAYYESLLHGGLQ</sequence>
<evidence type="ECO:0000259" key="3">
    <source>
        <dbReference type="PROSITE" id="PS50056"/>
    </source>
</evidence>
<dbReference type="InterPro" id="IPR016130">
    <property type="entry name" value="Tyr_Pase_AS"/>
</dbReference>
<feature type="region of interest" description="Disordered" evidence="1">
    <location>
        <begin position="1"/>
        <end position="90"/>
    </location>
</feature>
<dbReference type="GO" id="GO:0004725">
    <property type="term" value="F:protein tyrosine phosphatase activity"/>
    <property type="evidence" value="ECO:0007669"/>
    <property type="project" value="InterPro"/>
</dbReference>
<dbReference type="Pfam" id="PF00102">
    <property type="entry name" value="Y_phosphatase"/>
    <property type="match status" value="1"/>
</dbReference>
<dbReference type="SMART" id="SM00194">
    <property type="entry name" value="PTPc"/>
    <property type="match status" value="1"/>
</dbReference>
<dbReference type="STRING" id="174720.A0A0N5BSL5"/>
<evidence type="ECO:0000313" key="4">
    <source>
        <dbReference type="Proteomes" id="UP000046392"/>
    </source>
</evidence>
<dbReference type="PROSITE" id="PS50055">
    <property type="entry name" value="TYR_PHOSPHATASE_PTP"/>
    <property type="match status" value="1"/>
</dbReference>
<dbReference type="PANTHER" id="PTHR46163">
    <property type="entry name" value="TYROSINE-PROTEIN PHOSPHATASE-RELATED"/>
    <property type="match status" value="1"/>
</dbReference>
<dbReference type="CDD" id="cd00047">
    <property type="entry name" value="PTPc"/>
    <property type="match status" value="1"/>
</dbReference>
<feature type="domain" description="Tyrosine specific protein phosphatases" evidence="3">
    <location>
        <begin position="286"/>
        <end position="358"/>
    </location>
</feature>
<dbReference type="PROSITE" id="PS00383">
    <property type="entry name" value="TYR_PHOSPHATASE_1"/>
    <property type="match status" value="1"/>
</dbReference>
<feature type="compositionally biased region" description="Basic and acidic residues" evidence="1">
    <location>
        <begin position="28"/>
        <end position="81"/>
    </location>
</feature>
<dbReference type="InterPro" id="IPR000387">
    <property type="entry name" value="Tyr_Pase_dom"/>
</dbReference>
<feature type="compositionally biased region" description="Low complexity" evidence="1">
    <location>
        <begin position="1"/>
        <end position="10"/>
    </location>
</feature>
<dbReference type="InterPro" id="IPR003595">
    <property type="entry name" value="Tyr_Pase_cat"/>
</dbReference>
<dbReference type="AlphaFoldDB" id="A0A0N5BSL5"/>
<dbReference type="WBParaSite" id="SPAL_0000885700.1">
    <property type="protein sequence ID" value="SPAL_0000885700.1"/>
    <property type="gene ID" value="SPAL_0000885700"/>
</dbReference>
<reference evidence="5" key="1">
    <citation type="submission" date="2017-02" db="UniProtKB">
        <authorList>
            <consortium name="WormBaseParasite"/>
        </authorList>
    </citation>
    <scope>IDENTIFICATION</scope>
</reference>
<organism evidence="4 5">
    <name type="scientific">Strongyloides papillosus</name>
    <name type="common">Intestinal threadworm</name>
    <dbReference type="NCBI Taxonomy" id="174720"/>
    <lineage>
        <taxon>Eukaryota</taxon>
        <taxon>Metazoa</taxon>
        <taxon>Ecdysozoa</taxon>
        <taxon>Nematoda</taxon>
        <taxon>Chromadorea</taxon>
        <taxon>Rhabditida</taxon>
        <taxon>Tylenchina</taxon>
        <taxon>Panagrolaimomorpha</taxon>
        <taxon>Strongyloidoidea</taxon>
        <taxon>Strongyloididae</taxon>
        <taxon>Strongyloides</taxon>
    </lineage>
</organism>
<dbReference type="Gene3D" id="3.90.190.10">
    <property type="entry name" value="Protein tyrosine phosphatase superfamily"/>
    <property type="match status" value="1"/>
</dbReference>
<dbReference type="Proteomes" id="UP000046392">
    <property type="component" value="Unplaced"/>
</dbReference>
<dbReference type="InterPro" id="IPR029021">
    <property type="entry name" value="Prot-tyrosine_phosphatase-like"/>
</dbReference>
<dbReference type="PROSITE" id="PS50056">
    <property type="entry name" value="TYR_PHOSPHATASE_2"/>
    <property type="match status" value="1"/>
</dbReference>
<evidence type="ECO:0000256" key="1">
    <source>
        <dbReference type="SAM" id="MobiDB-lite"/>
    </source>
</evidence>
<evidence type="ECO:0000313" key="5">
    <source>
        <dbReference type="WBParaSite" id="SPAL_0000885700.1"/>
    </source>
</evidence>
<proteinExistence type="predicted"/>
<protein>
    <submittedName>
        <fullName evidence="5">Tyrosine-protein phosphatase domain-containing protein</fullName>
    </submittedName>
</protein>
<dbReference type="SUPFAM" id="SSF52799">
    <property type="entry name" value="(Phosphotyrosine protein) phosphatases II"/>
    <property type="match status" value="1"/>
</dbReference>
<keyword evidence="4" id="KW-1185">Reference proteome</keyword>